<name>A0A8S3ZJF8_9EUPU</name>
<dbReference type="OrthoDB" id="9948935at2759"/>
<dbReference type="AlphaFoldDB" id="A0A8S3ZJF8"/>
<evidence type="ECO:0000313" key="2">
    <source>
        <dbReference type="Proteomes" id="UP000678393"/>
    </source>
</evidence>
<sequence length="171" mass="20019">MAMRKMDLVLLRQLINISQAIQRIQRTDLPKVARSLTILSSKRTPQQLHKPVERQNSAPHCADRRRFLFSNVRWKTDEDYRDSLSSFDESEFDSQSELEGSSSSLNSPTTSVSRTFSCPRVLFQSCNIPLSLDLSEEADQSYEDILQRNVRLWKMSFQKQQSQQERLDVWF</sequence>
<protein>
    <submittedName>
        <fullName evidence="1">Uncharacterized protein</fullName>
    </submittedName>
</protein>
<accession>A0A8S3ZJF8</accession>
<dbReference type="EMBL" id="CAJHNH020002528">
    <property type="protein sequence ID" value="CAG5126991.1"/>
    <property type="molecule type" value="Genomic_DNA"/>
</dbReference>
<proteinExistence type="predicted"/>
<comment type="caution">
    <text evidence="1">The sequence shown here is derived from an EMBL/GenBank/DDBJ whole genome shotgun (WGS) entry which is preliminary data.</text>
</comment>
<keyword evidence="2" id="KW-1185">Reference proteome</keyword>
<evidence type="ECO:0000313" key="1">
    <source>
        <dbReference type="EMBL" id="CAG5126991.1"/>
    </source>
</evidence>
<reference evidence="1" key="1">
    <citation type="submission" date="2021-04" db="EMBL/GenBank/DDBJ databases">
        <authorList>
            <consortium name="Molecular Ecology Group"/>
        </authorList>
    </citation>
    <scope>NUCLEOTIDE SEQUENCE</scope>
</reference>
<organism evidence="1 2">
    <name type="scientific">Candidula unifasciata</name>
    <dbReference type="NCBI Taxonomy" id="100452"/>
    <lineage>
        <taxon>Eukaryota</taxon>
        <taxon>Metazoa</taxon>
        <taxon>Spiralia</taxon>
        <taxon>Lophotrochozoa</taxon>
        <taxon>Mollusca</taxon>
        <taxon>Gastropoda</taxon>
        <taxon>Heterobranchia</taxon>
        <taxon>Euthyneura</taxon>
        <taxon>Panpulmonata</taxon>
        <taxon>Eupulmonata</taxon>
        <taxon>Stylommatophora</taxon>
        <taxon>Helicina</taxon>
        <taxon>Helicoidea</taxon>
        <taxon>Geomitridae</taxon>
        <taxon>Candidula</taxon>
    </lineage>
</organism>
<dbReference type="Proteomes" id="UP000678393">
    <property type="component" value="Unassembled WGS sequence"/>
</dbReference>
<gene>
    <name evidence="1" type="ORF">CUNI_LOCUS12549</name>
</gene>